<dbReference type="Proteomes" id="UP000310541">
    <property type="component" value="Unassembled WGS sequence"/>
</dbReference>
<reference evidence="3 4" key="1">
    <citation type="submission" date="2019-04" db="EMBL/GenBank/DDBJ databases">
        <title>Genome sequence of Bacillus hwajinpoensis strain Y2.</title>
        <authorList>
            <person name="Fair J.L."/>
            <person name="Maclea K.S."/>
        </authorList>
    </citation>
    <scope>NUCLEOTIDE SEQUENCE [LARGE SCALE GENOMIC DNA]</scope>
    <source>
        <strain evidence="3 4">Y2</strain>
    </source>
</reference>
<gene>
    <name evidence="3" type="ORF">FBF83_09185</name>
</gene>
<feature type="coiled-coil region" evidence="1">
    <location>
        <begin position="246"/>
        <end position="305"/>
    </location>
</feature>
<keyword evidence="2" id="KW-1133">Transmembrane helix</keyword>
<evidence type="ECO:0000313" key="4">
    <source>
        <dbReference type="Proteomes" id="UP000310541"/>
    </source>
</evidence>
<dbReference type="AlphaFoldDB" id="A0A4U1MIZ7"/>
<organism evidence="3 4">
    <name type="scientific">Guptibacillus hwajinpoensis</name>
    <dbReference type="NCBI Taxonomy" id="208199"/>
    <lineage>
        <taxon>Bacteria</taxon>
        <taxon>Bacillati</taxon>
        <taxon>Bacillota</taxon>
        <taxon>Bacilli</taxon>
        <taxon>Bacillales</taxon>
        <taxon>Guptibacillaceae</taxon>
        <taxon>Guptibacillus</taxon>
    </lineage>
</organism>
<evidence type="ECO:0000313" key="3">
    <source>
        <dbReference type="EMBL" id="TKD70777.1"/>
    </source>
</evidence>
<feature type="transmembrane region" description="Helical" evidence="2">
    <location>
        <begin position="47"/>
        <end position="68"/>
    </location>
</feature>
<name>A0A4U1MIZ7_9BACL</name>
<accession>A0A4U1MIZ7</accession>
<dbReference type="RefSeq" id="WP_136946851.1">
    <property type="nucleotide sequence ID" value="NZ_SWFM01000002.1"/>
</dbReference>
<evidence type="ECO:0000256" key="2">
    <source>
        <dbReference type="SAM" id="Phobius"/>
    </source>
</evidence>
<keyword evidence="1" id="KW-0175">Coiled coil</keyword>
<keyword evidence="2" id="KW-0812">Transmembrane</keyword>
<keyword evidence="2" id="KW-0472">Membrane</keyword>
<sequence>MDEKLKDLRSKMNETVLKEGEVSRGYKGRIYEAVIHSKKPKRKGTRFIPVLSTAACLILLLILGSYAFSNFIGTEQSLDMKESQQNLSEDNHESREKEAPIDFDKKVFQNQNHQQIYDYLKAWKLPEQNRISSEESGSSSITYENGYSFSKDTGYISSIDWGERNPEVDERPLPTENQYMGVVMGYIDEKASDIERDLFPLLLTRYHDKEVGLSWYVNVDGIKEIHNRSELLMKRMEVALKYSDELPELKNEIEKIHIKAETLANASASLEDDSEKRARELENQYEELKSSIVQLDALIDVAREDKDK</sequence>
<protein>
    <submittedName>
        <fullName evidence="3">Uncharacterized protein</fullName>
    </submittedName>
</protein>
<comment type="caution">
    <text evidence="3">The sequence shown here is derived from an EMBL/GenBank/DDBJ whole genome shotgun (WGS) entry which is preliminary data.</text>
</comment>
<dbReference type="EMBL" id="SWFM01000002">
    <property type="protein sequence ID" value="TKD70777.1"/>
    <property type="molecule type" value="Genomic_DNA"/>
</dbReference>
<evidence type="ECO:0000256" key="1">
    <source>
        <dbReference type="SAM" id="Coils"/>
    </source>
</evidence>
<proteinExistence type="predicted"/>